<reference evidence="3" key="1">
    <citation type="submission" date="2017-09" db="EMBL/GenBank/DDBJ databases">
        <authorList>
            <person name="Varghese N."/>
            <person name="Submissions S."/>
        </authorList>
    </citation>
    <scope>NUCLEOTIDE SEQUENCE [LARGE SCALE GENOMIC DNA]</scope>
    <source>
        <strain evidence="3">DSM 44270</strain>
    </source>
</reference>
<gene>
    <name evidence="2" type="ORF">SAMN06272739_0866</name>
</gene>
<dbReference type="RefSeq" id="WP_097182629.1">
    <property type="nucleotide sequence ID" value="NZ_OCNK01000001.1"/>
</dbReference>
<protein>
    <submittedName>
        <fullName evidence="2">Uncharacterized protein</fullName>
    </submittedName>
</protein>
<organism evidence="2 3">
    <name type="scientific">Blastococcus haudaquaticus</name>
    <dbReference type="NCBI Taxonomy" id="1938745"/>
    <lineage>
        <taxon>Bacteria</taxon>
        <taxon>Bacillati</taxon>
        <taxon>Actinomycetota</taxon>
        <taxon>Actinomycetes</taxon>
        <taxon>Geodermatophilales</taxon>
        <taxon>Geodermatophilaceae</taxon>
        <taxon>Blastococcus</taxon>
    </lineage>
</organism>
<dbReference type="AlphaFoldDB" id="A0A286GG76"/>
<dbReference type="EMBL" id="OCNK01000001">
    <property type="protein sequence ID" value="SOD94500.1"/>
    <property type="molecule type" value="Genomic_DNA"/>
</dbReference>
<evidence type="ECO:0000313" key="2">
    <source>
        <dbReference type="EMBL" id="SOD94500.1"/>
    </source>
</evidence>
<evidence type="ECO:0000313" key="3">
    <source>
        <dbReference type="Proteomes" id="UP000219482"/>
    </source>
</evidence>
<evidence type="ECO:0000256" key="1">
    <source>
        <dbReference type="SAM" id="Phobius"/>
    </source>
</evidence>
<dbReference type="Proteomes" id="UP000219482">
    <property type="component" value="Unassembled WGS sequence"/>
</dbReference>
<keyword evidence="1" id="KW-1133">Transmembrane helix</keyword>
<accession>A0A286GG76</accession>
<keyword evidence="1" id="KW-0812">Transmembrane</keyword>
<keyword evidence="3" id="KW-1185">Reference proteome</keyword>
<keyword evidence="1" id="KW-0472">Membrane</keyword>
<feature type="transmembrane region" description="Helical" evidence="1">
    <location>
        <begin position="26"/>
        <end position="45"/>
    </location>
</feature>
<sequence>MDVRARWQRVDTEHRVLVWGRTVTRLLALVGLVATIAASMVGLGVVLGNALFWGLVTSVAGWLTAAWRDVAALDDRFR</sequence>
<proteinExistence type="predicted"/>
<name>A0A286GG76_9ACTN</name>